<feature type="modified residue" description="N6-carboxylysine" evidence="12">
    <location>
        <position position="221"/>
    </location>
</feature>
<feature type="binding site" evidence="12">
    <location>
        <position position="189"/>
    </location>
    <ligand>
        <name>UDP-N-acetyl-alpha-D-muramoyl-L-alanyl-D-glutamate</name>
        <dbReference type="ChEBI" id="CHEBI:83900"/>
    </ligand>
</feature>
<reference evidence="18" key="1">
    <citation type="submission" date="2018-12" db="EMBL/GenBank/DDBJ databases">
        <title>Complete genome sequencing of Jeotgalibaca sp. H21T32.</title>
        <authorList>
            <person name="Bae J.-W."/>
            <person name="Lee S.-Y."/>
        </authorList>
    </citation>
    <scope>NUCLEOTIDE SEQUENCE [LARGE SCALE GENOMIC DNA]</scope>
    <source>
        <strain evidence="18">H21T32</strain>
    </source>
</reference>
<dbReference type="InterPro" id="IPR035911">
    <property type="entry name" value="MurE/MurF_N"/>
</dbReference>
<dbReference type="HAMAP" id="MF_00208">
    <property type="entry name" value="MurE"/>
    <property type="match status" value="1"/>
</dbReference>
<comment type="cofactor">
    <cofactor evidence="12">
        <name>Mg(2+)</name>
        <dbReference type="ChEBI" id="CHEBI:18420"/>
    </cofactor>
</comment>
<evidence type="ECO:0000313" key="18">
    <source>
        <dbReference type="Proteomes" id="UP000273326"/>
    </source>
</evidence>
<dbReference type="PANTHER" id="PTHR23135">
    <property type="entry name" value="MUR LIGASE FAMILY MEMBER"/>
    <property type="match status" value="1"/>
</dbReference>
<keyword evidence="5 12" id="KW-0132">Cell division</keyword>
<proteinExistence type="inferred from homology"/>
<dbReference type="SUPFAM" id="SSF53623">
    <property type="entry name" value="MurD-like peptide ligases, catalytic domain"/>
    <property type="match status" value="1"/>
</dbReference>
<keyword evidence="10 12" id="KW-0131">Cell cycle</keyword>
<keyword evidence="4 12" id="KW-0436">Ligase</keyword>
<sequence>MLNLENLLNDLRVKEIVGKIPDDKVNKITQDTREVEQGDVFICIAGSNFDGHKYAGAAVEKGAIAIVAESEINVSQSVPVIYVSDTDKAMAILANAFYGFPSNQFQLVGVTGTNGKTTISYIIESIIKGLNKRTGLIGTVGIQVNDAFFPTKNTTPDSITLQRVLRQMKEEAVDVCAMEVSSQALVKGRVWGVNFDVAVMTNLTHEHMELHHTMEEYKEAKKLLFAQLGNDYSRPTNQPKVAVLNKDDETFESYAMATAAEVISYSVKDKNSDFFATNIVYKETHTTFDLVFLNTVYPVHSNLIGEYNVSNLLAGLAAVYSLGYPLEAIIASFKDFKGVVGRMELVSQEEDIKVYVDYAHSPDAMEKVLSTVKNIANGKVISVFGCPGKRESSKRPLMAKIGVEQSDFSVMTTDESQGEDQTEIWKMMKQGIPVGQTNYAYIENRIEAIYKAVEKAEKGDVVLLLGRGHDTKYYDEEGRIYHFSDQEAALNALERRKLIKKK</sequence>
<evidence type="ECO:0000259" key="16">
    <source>
        <dbReference type="Pfam" id="PF08245"/>
    </source>
</evidence>
<evidence type="ECO:0000256" key="4">
    <source>
        <dbReference type="ARBA" id="ARBA00022598"/>
    </source>
</evidence>
<dbReference type="InterPro" id="IPR013221">
    <property type="entry name" value="Mur_ligase_cen"/>
</dbReference>
<dbReference type="SUPFAM" id="SSF53244">
    <property type="entry name" value="MurD-like peptide ligases, peptide-binding domain"/>
    <property type="match status" value="1"/>
</dbReference>
<comment type="function">
    <text evidence="12">Catalyzes the addition of an amino acid to the nucleotide precursor UDP-N-acetylmuramoyl-L-alanyl-D-glutamate (UMAG) in the biosynthesis of bacterial cell-wall peptidoglycan.</text>
</comment>
<dbReference type="GO" id="GO:0000287">
    <property type="term" value="F:magnesium ion binding"/>
    <property type="evidence" value="ECO:0007669"/>
    <property type="project" value="UniProtKB-UniRule"/>
</dbReference>
<dbReference type="UniPathway" id="UPA00219"/>
<comment type="pathway">
    <text evidence="1 12 13">Cell wall biogenesis; peptidoglycan biosynthesis.</text>
</comment>
<feature type="domain" description="Mur ligase N-terminal catalytic" evidence="14">
    <location>
        <begin position="25"/>
        <end position="98"/>
    </location>
</feature>
<dbReference type="NCBIfam" id="TIGR01085">
    <property type="entry name" value="murE"/>
    <property type="match status" value="1"/>
</dbReference>
<dbReference type="InterPro" id="IPR000713">
    <property type="entry name" value="Mur_ligase_N"/>
</dbReference>
<dbReference type="GO" id="GO:0071555">
    <property type="term" value="P:cell wall organization"/>
    <property type="evidence" value="ECO:0007669"/>
    <property type="project" value="UniProtKB-KW"/>
</dbReference>
<dbReference type="NCBIfam" id="NF001126">
    <property type="entry name" value="PRK00139.1-4"/>
    <property type="match status" value="1"/>
</dbReference>
<evidence type="ECO:0000256" key="7">
    <source>
        <dbReference type="ARBA" id="ARBA00022840"/>
    </source>
</evidence>
<evidence type="ECO:0000256" key="3">
    <source>
        <dbReference type="ARBA" id="ARBA00022490"/>
    </source>
</evidence>
<dbReference type="GO" id="GO:0051301">
    <property type="term" value="P:cell division"/>
    <property type="evidence" value="ECO:0007669"/>
    <property type="project" value="UniProtKB-KW"/>
</dbReference>
<dbReference type="Pfam" id="PF02875">
    <property type="entry name" value="Mur_ligase_C"/>
    <property type="match status" value="1"/>
</dbReference>
<dbReference type="Pfam" id="PF08245">
    <property type="entry name" value="Mur_ligase_M"/>
    <property type="match status" value="1"/>
</dbReference>
<feature type="binding site" evidence="12">
    <location>
        <position position="181"/>
    </location>
    <ligand>
        <name>UDP-N-acetyl-alpha-D-muramoyl-L-alanyl-D-glutamate</name>
        <dbReference type="ChEBI" id="CHEBI:83900"/>
    </ligand>
</feature>
<dbReference type="InterPro" id="IPR005761">
    <property type="entry name" value="UDP-N-AcMur-Glu-dNH2Pim_ligase"/>
</dbReference>
<comment type="similarity">
    <text evidence="2 12">Belongs to the MurCDEF family. MurE subfamily.</text>
</comment>
<keyword evidence="9 12" id="KW-0573">Peptidoglycan synthesis</keyword>
<comment type="PTM">
    <text evidence="12">Carboxylation is probably crucial for Mg(2+) binding and, consequently, for the gamma-phosphate positioning of ATP.</text>
</comment>
<evidence type="ECO:0000256" key="8">
    <source>
        <dbReference type="ARBA" id="ARBA00022960"/>
    </source>
</evidence>
<dbReference type="PROSITE" id="PS01011">
    <property type="entry name" value="FOLYLPOLYGLU_SYNT_1"/>
    <property type="match status" value="1"/>
</dbReference>
<dbReference type="AlphaFoldDB" id="A0A3Q9BKT2"/>
<keyword evidence="12" id="KW-0460">Magnesium</keyword>
<evidence type="ECO:0000256" key="11">
    <source>
        <dbReference type="ARBA" id="ARBA00023316"/>
    </source>
</evidence>
<dbReference type="Pfam" id="PF01225">
    <property type="entry name" value="Mur_ligase"/>
    <property type="match status" value="1"/>
</dbReference>
<feature type="binding site" evidence="12">
    <location>
        <begin position="154"/>
        <end position="155"/>
    </location>
    <ligand>
        <name>UDP-N-acetyl-alpha-D-muramoyl-L-alanyl-D-glutamate</name>
        <dbReference type="ChEBI" id="CHEBI:83900"/>
    </ligand>
</feature>
<evidence type="ECO:0000256" key="12">
    <source>
        <dbReference type="HAMAP-Rule" id="MF_00208"/>
    </source>
</evidence>
<feature type="domain" description="Mur ligase C-terminal" evidence="15">
    <location>
        <begin position="341"/>
        <end position="468"/>
    </location>
</feature>
<evidence type="ECO:0000256" key="13">
    <source>
        <dbReference type="RuleBase" id="RU004135"/>
    </source>
</evidence>
<keyword evidence="8 12" id="KW-0133">Cell shape</keyword>
<dbReference type="Gene3D" id="3.40.1390.10">
    <property type="entry name" value="MurE/MurF, N-terminal domain"/>
    <property type="match status" value="1"/>
</dbReference>
<evidence type="ECO:0000256" key="9">
    <source>
        <dbReference type="ARBA" id="ARBA00022984"/>
    </source>
</evidence>
<evidence type="ECO:0000256" key="6">
    <source>
        <dbReference type="ARBA" id="ARBA00022741"/>
    </source>
</evidence>
<keyword evidence="6 12" id="KW-0547">Nucleotide-binding</keyword>
<accession>A0A3Q9BKT2</accession>
<dbReference type="InterPro" id="IPR004101">
    <property type="entry name" value="Mur_ligase_C"/>
</dbReference>
<dbReference type="EMBL" id="CP034465">
    <property type="protein sequence ID" value="AZP04581.1"/>
    <property type="molecule type" value="Genomic_DNA"/>
</dbReference>
<gene>
    <name evidence="12" type="primary">murE</name>
    <name evidence="17" type="ORF">EJN90_08005</name>
</gene>
<comment type="subcellular location">
    <subcellularLocation>
        <location evidence="12 13">Cytoplasm</location>
    </subcellularLocation>
</comment>
<feature type="binding site" evidence="12">
    <location>
        <begin position="112"/>
        <end position="118"/>
    </location>
    <ligand>
        <name>ATP</name>
        <dbReference type="ChEBI" id="CHEBI:30616"/>
    </ligand>
</feature>
<dbReference type="EC" id="6.3.2.-" evidence="12"/>
<dbReference type="PANTHER" id="PTHR23135:SF4">
    <property type="entry name" value="UDP-N-ACETYLMURAMOYL-L-ALANYL-D-GLUTAMATE--2,6-DIAMINOPIMELATE LIGASE MURE HOMOLOG, CHLOROPLASTIC"/>
    <property type="match status" value="1"/>
</dbReference>
<dbReference type="Gene3D" id="3.90.190.20">
    <property type="entry name" value="Mur ligase, C-terminal domain"/>
    <property type="match status" value="1"/>
</dbReference>
<keyword evidence="11 12" id="KW-0961">Cell wall biogenesis/degradation</keyword>
<evidence type="ECO:0000256" key="5">
    <source>
        <dbReference type="ARBA" id="ARBA00022618"/>
    </source>
</evidence>
<evidence type="ECO:0000256" key="1">
    <source>
        <dbReference type="ARBA" id="ARBA00004752"/>
    </source>
</evidence>
<dbReference type="InterPro" id="IPR036565">
    <property type="entry name" value="Mur-like_cat_sf"/>
</dbReference>
<dbReference type="GO" id="GO:0005524">
    <property type="term" value="F:ATP binding"/>
    <property type="evidence" value="ECO:0007669"/>
    <property type="project" value="UniProtKB-UniRule"/>
</dbReference>
<evidence type="ECO:0000313" key="17">
    <source>
        <dbReference type="EMBL" id="AZP04581.1"/>
    </source>
</evidence>
<evidence type="ECO:0000259" key="15">
    <source>
        <dbReference type="Pfam" id="PF02875"/>
    </source>
</evidence>
<keyword evidence="3 12" id="KW-0963">Cytoplasm</keyword>
<feature type="binding site" evidence="12">
    <location>
        <position position="32"/>
    </location>
    <ligand>
        <name>UDP-N-acetyl-alpha-D-muramoyl-L-alanyl-D-glutamate</name>
        <dbReference type="ChEBI" id="CHEBI:83900"/>
    </ligand>
</feature>
<dbReference type="GO" id="GO:0008360">
    <property type="term" value="P:regulation of cell shape"/>
    <property type="evidence" value="ECO:0007669"/>
    <property type="project" value="UniProtKB-KW"/>
</dbReference>
<dbReference type="KEGG" id="jeh:EJN90_08005"/>
<dbReference type="InterPro" id="IPR018109">
    <property type="entry name" value="Folylpolyglutamate_synth_CS"/>
</dbReference>
<dbReference type="GO" id="GO:0005737">
    <property type="term" value="C:cytoplasm"/>
    <property type="evidence" value="ECO:0007669"/>
    <property type="project" value="UniProtKB-SubCell"/>
</dbReference>
<dbReference type="SUPFAM" id="SSF63418">
    <property type="entry name" value="MurE/MurF N-terminal domain"/>
    <property type="match status" value="1"/>
</dbReference>
<organism evidence="17 18">
    <name type="scientific">Jeotgalibaca ciconiae</name>
    <dbReference type="NCBI Taxonomy" id="2496265"/>
    <lineage>
        <taxon>Bacteria</taxon>
        <taxon>Bacillati</taxon>
        <taxon>Bacillota</taxon>
        <taxon>Bacilli</taxon>
        <taxon>Lactobacillales</taxon>
        <taxon>Carnobacteriaceae</taxon>
        <taxon>Jeotgalibaca</taxon>
    </lineage>
</organism>
<feature type="binding site" evidence="12">
    <location>
        <position position="153"/>
    </location>
    <ligand>
        <name>UDP-N-acetyl-alpha-D-muramoyl-L-alanyl-D-glutamate</name>
        <dbReference type="ChEBI" id="CHEBI:83900"/>
    </ligand>
</feature>
<feature type="domain" description="Mur ligase central" evidence="16">
    <location>
        <begin position="110"/>
        <end position="319"/>
    </location>
</feature>
<dbReference type="GO" id="GO:0009252">
    <property type="term" value="P:peptidoglycan biosynthetic process"/>
    <property type="evidence" value="ECO:0007669"/>
    <property type="project" value="UniProtKB-UniRule"/>
</dbReference>
<name>A0A3Q9BKT2_9LACT</name>
<dbReference type="InterPro" id="IPR036615">
    <property type="entry name" value="Mur_ligase_C_dom_sf"/>
</dbReference>
<evidence type="ECO:0000256" key="2">
    <source>
        <dbReference type="ARBA" id="ARBA00005898"/>
    </source>
</evidence>
<protein>
    <recommendedName>
        <fullName evidence="12">UDP-N-acetylmuramyl-tripeptide synthetase</fullName>
        <ecNumber evidence="12">6.3.2.-</ecNumber>
    </recommendedName>
    <alternativeName>
        <fullName evidence="12">UDP-MurNAc-tripeptide synthetase</fullName>
    </alternativeName>
</protein>
<keyword evidence="18" id="KW-1185">Reference proteome</keyword>
<dbReference type="Proteomes" id="UP000273326">
    <property type="component" value="Chromosome"/>
</dbReference>
<dbReference type="GO" id="GO:0004326">
    <property type="term" value="F:tetrahydrofolylpolyglutamate synthase activity"/>
    <property type="evidence" value="ECO:0007669"/>
    <property type="project" value="InterPro"/>
</dbReference>
<comment type="caution">
    <text evidence="12">Lacks conserved residue(s) required for the propagation of feature annotation.</text>
</comment>
<dbReference type="Gene3D" id="3.40.1190.10">
    <property type="entry name" value="Mur-like, catalytic domain"/>
    <property type="match status" value="1"/>
</dbReference>
<keyword evidence="7 12" id="KW-0067">ATP-binding</keyword>
<dbReference type="OrthoDB" id="9800958at2"/>
<evidence type="ECO:0000256" key="10">
    <source>
        <dbReference type="ARBA" id="ARBA00023306"/>
    </source>
</evidence>
<evidence type="ECO:0000259" key="14">
    <source>
        <dbReference type="Pfam" id="PF01225"/>
    </source>
</evidence>